<evidence type="ECO:0000256" key="5">
    <source>
        <dbReference type="ARBA" id="ARBA00023237"/>
    </source>
</evidence>
<comment type="subcellular location">
    <subcellularLocation>
        <location evidence="1">Cell outer membrane</location>
    </subcellularLocation>
</comment>
<name>A0A939K0M7_9BACT</name>
<gene>
    <name evidence="6" type="ORF">J2I48_16610</name>
</gene>
<keyword evidence="4" id="KW-0472">Membrane</keyword>
<keyword evidence="7" id="KW-1185">Reference proteome</keyword>
<dbReference type="GO" id="GO:0015562">
    <property type="term" value="F:efflux transmembrane transporter activity"/>
    <property type="evidence" value="ECO:0007669"/>
    <property type="project" value="InterPro"/>
</dbReference>
<comment type="caution">
    <text evidence="6">The sequence shown here is derived from an EMBL/GenBank/DDBJ whole genome shotgun (WGS) entry which is preliminary data.</text>
</comment>
<evidence type="ECO:0000313" key="7">
    <source>
        <dbReference type="Proteomes" id="UP000664795"/>
    </source>
</evidence>
<proteinExistence type="predicted"/>
<organism evidence="6 7">
    <name type="scientific">Fibrella aquatilis</name>
    <dbReference type="NCBI Taxonomy" id="2817059"/>
    <lineage>
        <taxon>Bacteria</taxon>
        <taxon>Pseudomonadati</taxon>
        <taxon>Bacteroidota</taxon>
        <taxon>Cytophagia</taxon>
        <taxon>Cytophagales</taxon>
        <taxon>Spirosomataceae</taxon>
        <taxon>Fibrella</taxon>
    </lineage>
</organism>
<accession>A0A939K0M7</accession>
<dbReference type="GO" id="GO:0015288">
    <property type="term" value="F:porin activity"/>
    <property type="evidence" value="ECO:0007669"/>
    <property type="project" value="TreeGrafter"/>
</dbReference>
<dbReference type="PANTHER" id="PTHR30026">
    <property type="entry name" value="OUTER MEMBRANE PROTEIN TOLC"/>
    <property type="match status" value="1"/>
</dbReference>
<evidence type="ECO:0000256" key="3">
    <source>
        <dbReference type="ARBA" id="ARBA00022692"/>
    </source>
</evidence>
<keyword evidence="3" id="KW-0812">Transmembrane</keyword>
<evidence type="ECO:0000256" key="1">
    <source>
        <dbReference type="ARBA" id="ARBA00004442"/>
    </source>
</evidence>
<dbReference type="GO" id="GO:1990281">
    <property type="term" value="C:efflux pump complex"/>
    <property type="evidence" value="ECO:0007669"/>
    <property type="project" value="TreeGrafter"/>
</dbReference>
<dbReference type="Proteomes" id="UP000664795">
    <property type="component" value="Unassembled WGS sequence"/>
</dbReference>
<evidence type="ECO:0000313" key="6">
    <source>
        <dbReference type="EMBL" id="MBO0932633.1"/>
    </source>
</evidence>
<dbReference type="Gene3D" id="1.20.1600.10">
    <property type="entry name" value="Outer membrane efflux proteins (OEP)"/>
    <property type="match status" value="1"/>
</dbReference>
<protein>
    <submittedName>
        <fullName evidence="6">TolC family protein</fullName>
    </submittedName>
</protein>
<dbReference type="InterPro" id="IPR051906">
    <property type="entry name" value="TolC-like"/>
</dbReference>
<dbReference type="GO" id="GO:0009279">
    <property type="term" value="C:cell outer membrane"/>
    <property type="evidence" value="ECO:0007669"/>
    <property type="project" value="UniProtKB-SubCell"/>
</dbReference>
<dbReference type="AlphaFoldDB" id="A0A939K0M7"/>
<reference evidence="6 7" key="1">
    <citation type="submission" date="2021-03" db="EMBL/GenBank/DDBJ databases">
        <title>Fibrella sp. HMF5036 genome sequencing and assembly.</title>
        <authorList>
            <person name="Kang H."/>
            <person name="Kim H."/>
            <person name="Bae S."/>
            <person name="Joh K."/>
        </authorList>
    </citation>
    <scope>NUCLEOTIDE SEQUENCE [LARGE SCALE GENOMIC DNA]</scope>
    <source>
        <strain evidence="6 7">HMF5036</strain>
    </source>
</reference>
<keyword evidence="2" id="KW-1134">Transmembrane beta strand</keyword>
<dbReference type="EMBL" id="JAFMYU010000013">
    <property type="protein sequence ID" value="MBO0932633.1"/>
    <property type="molecule type" value="Genomic_DNA"/>
</dbReference>
<sequence length="236" mass="25971">MVAFGKATGLSGDTLYLDVNQDIGTQLLPFDQIVKIAAANSPLLKYQDEVINSLNAATAVTRSQIWQNVTGFSNYSGGNQTLLASGVSGTDGRTGSIGQLTNGWRAGIEARISLYDLFGRKHLIRQAEATQQAGERQKEVALLQLKRELITIYQDMLTAQQVLKIRLLDEQASLTAYRIAEAELQKGRITAELMANATTRYVETKSISEQVKGEFLKNVHTFEALVGVPIQRLKRN</sequence>
<evidence type="ECO:0000256" key="2">
    <source>
        <dbReference type="ARBA" id="ARBA00022452"/>
    </source>
</evidence>
<dbReference type="PANTHER" id="PTHR30026:SF20">
    <property type="entry name" value="OUTER MEMBRANE PROTEIN TOLC"/>
    <property type="match status" value="1"/>
</dbReference>
<evidence type="ECO:0000256" key="4">
    <source>
        <dbReference type="ARBA" id="ARBA00023136"/>
    </source>
</evidence>
<keyword evidence="5" id="KW-0998">Cell outer membrane</keyword>
<dbReference type="SUPFAM" id="SSF56954">
    <property type="entry name" value="Outer membrane efflux proteins (OEP)"/>
    <property type="match status" value="1"/>
</dbReference>